<feature type="transmembrane region" description="Helical" evidence="14">
    <location>
        <begin position="144"/>
        <end position="164"/>
    </location>
</feature>
<reference evidence="15" key="1">
    <citation type="submission" date="2018-02" db="EMBL/GenBank/DDBJ databases">
        <title>Resolving the psyllid tree of life: Phylogenomic analysis of the superfamily Psylloidea (Hemiptera).</title>
        <authorList>
            <person name="Percy D.M."/>
            <person name="Sveinsson S."/>
            <person name="Lemmon A.R."/>
            <person name="Lemmon E.M."/>
            <person name="Ouvrard D."/>
            <person name="Burckhardt D."/>
        </authorList>
    </citation>
    <scope>NUCLEOTIDE SEQUENCE</scope>
    <source>
        <strain evidence="15">DP1.idba.128_circ</strain>
    </source>
</reference>
<dbReference type="GO" id="GO:0005743">
    <property type="term" value="C:mitochondrial inner membrane"/>
    <property type="evidence" value="ECO:0007669"/>
    <property type="project" value="UniProtKB-SubCell"/>
</dbReference>
<evidence type="ECO:0000256" key="14">
    <source>
        <dbReference type="SAM" id="Phobius"/>
    </source>
</evidence>
<evidence type="ECO:0000256" key="8">
    <source>
        <dbReference type="ARBA" id="ARBA00022989"/>
    </source>
</evidence>
<evidence type="ECO:0000313" key="15">
    <source>
        <dbReference type="EMBL" id="AWU48908.1"/>
    </source>
</evidence>
<feature type="transmembrane region" description="Helical" evidence="14">
    <location>
        <begin position="176"/>
        <end position="193"/>
    </location>
</feature>
<keyword evidence="12" id="KW-0520">NAD</keyword>
<dbReference type="PANTHER" id="PTHR11432">
    <property type="entry name" value="NADH DEHYDROGENASE SUBUNIT 1"/>
    <property type="match status" value="1"/>
</dbReference>
<keyword evidence="5" id="KW-0813">Transport</keyword>
<accession>A0A344A2B7</accession>
<feature type="transmembrane region" description="Helical" evidence="14">
    <location>
        <begin position="252"/>
        <end position="272"/>
    </location>
</feature>
<name>A0A344A2B7_9HEMI</name>
<keyword evidence="8 14" id="KW-1133">Transmembrane helix</keyword>
<evidence type="ECO:0000256" key="10">
    <source>
        <dbReference type="ARBA" id="ARBA00023128"/>
    </source>
</evidence>
<keyword evidence="10 13" id="KW-0496">Mitochondrion</keyword>
<dbReference type="PROSITE" id="PS00668">
    <property type="entry name" value="COMPLEX1_ND1_2"/>
    <property type="match status" value="1"/>
</dbReference>
<feature type="transmembrane region" description="Helical" evidence="14">
    <location>
        <begin position="102"/>
        <end position="123"/>
    </location>
</feature>
<dbReference type="GO" id="GO:0008137">
    <property type="term" value="F:NADH dehydrogenase (ubiquinone) activity"/>
    <property type="evidence" value="ECO:0007669"/>
    <property type="project" value="UniProtKB-EC"/>
</dbReference>
<dbReference type="InterPro" id="IPR018086">
    <property type="entry name" value="NADH_UbQ_OxRdtase_su1_CS"/>
</dbReference>
<dbReference type="GO" id="GO:0003954">
    <property type="term" value="F:NADH dehydrogenase activity"/>
    <property type="evidence" value="ECO:0007669"/>
    <property type="project" value="TreeGrafter"/>
</dbReference>
<dbReference type="EC" id="7.1.1.2" evidence="13"/>
<dbReference type="HAMAP" id="MF_01350">
    <property type="entry name" value="NDH1_NuoH"/>
    <property type="match status" value="1"/>
</dbReference>
<comment type="similarity">
    <text evidence="3 12">Belongs to the complex I subunit 1 family.</text>
</comment>
<evidence type="ECO:0000256" key="6">
    <source>
        <dbReference type="ARBA" id="ARBA00022692"/>
    </source>
</evidence>
<dbReference type="Pfam" id="PF00146">
    <property type="entry name" value="NADHdh"/>
    <property type="match status" value="1"/>
</dbReference>
<evidence type="ECO:0000256" key="9">
    <source>
        <dbReference type="ARBA" id="ARBA00023075"/>
    </source>
</evidence>
<feature type="transmembrane region" description="Helical" evidence="14">
    <location>
        <begin position="284"/>
        <end position="302"/>
    </location>
</feature>
<keyword evidence="6 12" id="KW-0812">Transmembrane</keyword>
<dbReference type="PROSITE" id="PS00667">
    <property type="entry name" value="COMPLEX1_ND1_1"/>
    <property type="match status" value="1"/>
</dbReference>
<proteinExistence type="inferred from homology"/>
<evidence type="ECO:0000256" key="7">
    <source>
        <dbReference type="ARBA" id="ARBA00022792"/>
    </source>
</evidence>
<dbReference type="PANTHER" id="PTHR11432:SF3">
    <property type="entry name" value="NADH-UBIQUINONE OXIDOREDUCTASE CHAIN 1"/>
    <property type="match status" value="1"/>
</dbReference>
<evidence type="ECO:0000256" key="13">
    <source>
        <dbReference type="RuleBase" id="RU000473"/>
    </source>
</evidence>
<feature type="transmembrane region" description="Helical" evidence="14">
    <location>
        <begin position="6"/>
        <end position="25"/>
    </location>
</feature>
<comment type="subcellular location">
    <subcellularLocation>
        <location evidence="2 12">Mitochondrion inner membrane</location>
        <topology evidence="2 12">Multi-pass membrane protein</topology>
    </subcellularLocation>
</comment>
<dbReference type="GO" id="GO:0009060">
    <property type="term" value="P:aerobic respiration"/>
    <property type="evidence" value="ECO:0007669"/>
    <property type="project" value="TreeGrafter"/>
</dbReference>
<organism evidence="15">
    <name type="scientific">Euphyllura phillyreae</name>
    <dbReference type="NCBI Taxonomy" id="2008460"/>
    <lineage>
        <taxon>Eukaryota</taxon>
        <taxon>Metazoa</taxon>
        <taxon>Ecdysozoa</taxon>
        <taxon>Arthropoda</taxon>
        <taxon>Hexapoda</taxon>
        <taxon>Insecta</taxon>
        <taxon>Pterygota</taxon>
        <taxon>Neoptera</taxon>
        <taxon>Paraneoptera</taxon>
        <taxon>Hemiptera</taxon>
        <taxon>Sternorrhyncha</taxon>
        <taxon>Psylloidea</taxon>
        <taxon>Liviidae</taxon>
        <taxon>Euphyllura</taxon>
    </lineage>
</organism>
<dbReference type="InterPro" id="IPR001694">
    <property type="entry name" value="NADH_UbQ_OxRdtase_su1/FPO"/>
</dbReference>
<keyword evidence="9 13" id="KW-0830">Ubiquinone</keyword>
<feature type="transmembrane region" description="Helical" evidence="14">
    <location>
        <begin position="70"/>
        <end position="96"/>
    </location>
</feature>
<evidence type="ECO:0000256" key="4">
    <source>
        <dbReference type="ARBA" id="ARBA00021009"/>
    </source>
</evidence>
<geneLocation type="mitochondrion" evidence="15"/>
<comment type="catalytic activity">
    <reaction evidence="13">
        <text>a ubiquinone + NADH + 5 H(+)(in) = a ubiquinol + NAD(+) + 4 H(+)(out)</text>
        <dbReference type="Rhea" id="RHEA:29091"/>
        <dbReference type="Rhea" id="RHEA-COMP:9565"/>
        <dbReference type="Rhea" id="RHEA-COMP:9566"/>
        <dbReference type="ChEBI" id="CHEBI:15378"/>
        <dbReference type="ChEBI" id="CHEBI:16389"/>
        <dbReference type="ChEBI" id="CHEBI:17976"/>
        <dbReference type="ChEBI" id="CHEBI:57540"/>
        <dbReference type="ChEBI" id="CHEBI:57945"/>
        <dbReference type="EC" id="7.1.1.2"/>
    </reaction>
</comment>
<evidence type="ECO:0000256" key="1">
    <source>
        <dbReference type="ARBA" id="ARBA00003257"/>
    </source>
</evidence>
<dbReference type="AlphaFoldDB" id="A0A344A2B7"/>
<evidence type="ECO:0000256" key="3">
    <source>
        <dbReference type="ARBA" id="ARBA00010535"/>
    </source>
</evidence>
<evidence type="ECO:0000256" key="11">
    <source>
        <dbReference type="ARBA" id="ARBA00023136"/>
    </source>
</evidence>
<evidence type="ECO:0000256" key="2">
    <source>
        <dbReference type="ARBA" id="ARBA00004448"/>
    </source>
</evidence>
<keyword evidence="11 14" id="KW-0472">Membrane</keyword>
<evidence type="ECO:0000256" key="12">
    <source>
        <dbReference type="RuleBase" id="RU000471"/>
    </source>
</evidence>
<keyword evidence="7" id="KW-0999">Mitochondrion inner membrane</keyword>
<comment type="function">
    <text evidence="1">Core subunit of the mitochondrial membrane respiratory chain NADH dehydrogenase (Complex I) that is believed to belong to the minimal assembly required for catalysis. Complex I functions in the transfer of electrons from NADH to the respiratory chain. The immediate electron acceptor for the enzyme is believed to be ubiquinone.</text>
</comment>
<dbReference type="EMBL" id="MG989224">
    <property type="protein sequence ID" value="AWU48908.1"/>
    <property type="molecule type" value="Genomic_DNA"/>
</dbReference>
<sequence length="305" mass="35464">MFLNILSCLFMLIMSLLSVAFLTLMERKILGYIQIRKGPVKVGVQGLFQPFSDAIKLYSKEFFIPLKINFFPYWVSPIFSLCISLIVWLVFPYYYLVVSWNYSLLFMFCVMSLSVYGIMISGWSSNSCYAILGGIRSVAQSVSYEVSFFLMILCLLFFSSSLKLYDFSMIQSKCWMFFYCFPIFLMLLVSFLAELNRSPFDFSEGESELVSGFNIEYGSSGFAFIFLAEYLSILFASMILCIVFMGEFTLNLTFYLKLSCLSFFIILIRGALPRYRYDKLMNMCWKSYLMVVLYLIMFYSSVSLK</sequence>
<evidence type="ECO:0000256" key="5">
    <source>
        <dbReference type="ARBA" id="ARBA00022448"/>
    </source>
</evidence>
<feature type="transmembrane region" description="Helical" evidence="14">
    <location>
        <begin position="222"/>
        <end position="246"/>
    </location>
</feature>
<protein>
    <recommendedName>
        <fullName evidence="4 13">NADH-ubiquinone oxidoreductase chain 1</fullName>
        <ecNumber evidence="13">7.1.1.2</ecNumber>
    </recommendedName>
</protein>
<gene>
    <name evidence="15" type="primary">nad1</name>
</gene>